<reference evidence="11" key="1">
    <citation type="submission" date="2023-10" db="EMBL/GenBank/DDBJ databases">
        <authorList>
            <person name="Chen Y."/>
            <person name="Shah S."/>
            <person name="Dougan E. K."/>
            <person name="Thang M."/>
            <person name="Chan C."/>
        </authorList>
    </citation>
    <scope>NUCLEOTIDE SEQUENCE [LARGE SCALE GENOMIC DNA]</scope>
</reference>
<feature type="domain" description="Protein kinase" evidence="10">
    <location>
        <begin position="271"/>
        <end position="529"/>
    </location>
</feature>
<feature type="compositionally biased region" description="Low complexity" evidence="8">
    <location>
        <begin position="227"/>
        <end position="249"/>
    </location>
</feature>
<organism evidence="11 12">
    <name type="scientific">Prorocentrum cordatum</name>
    <dbReference type="NCBI Taxonomy" id="2364126"/>
    <lineage>
        <taxon>Eukaryota</taxon>
        <taxon>Sar</taxon>
        <taxon>Alveolata</taxon>
        <taxon>Dinophyceae</taxon>
        <taxon>Prorocentrales</taxon>
        <taxon>Prorocentraceae</taxon>
        <taxon>Prorocentrum</taxon>
    </lineage>
</organism>
<keyword evidence="1 7" id="KW-0723">Serine/threonine-protein kinase</keyword>
<evidence type="ECO:0000256" key="2">
    <source>
        <dbReference type="ARBA" id="ARBA00022679"/>
    </source>
</evidence>
<dbReference type="Gene3D" id="1.10.510.10">
    <property type="entry name" value="Transferase(Phosphotransferase) domain 1"/>
    <property type="match status" value="1"/>
</dbReference>
<dbReference type="InterPro" id="IPR017441">
    <property type="entry name" value="Protein_kinase_ATP_BS"/>
</dbReference>
<evidence type="ECO:0000313" key="12">
    <source>
        <dbReference type="Proteomes" id="UP001189429"/>
    </source>
</evidence>
<name>A0ABN9S223_9DINO</name>
<feature type="signal peptide" evidence="9">
    <location>
        <begin position="1"/>
        <end position="26"/>
    </location>
</feature>
<dbReference type="InterPro" id="IPR011009">
    <property type="entry name" value="Kinase-like_dom_sf"/>
</dbReference>
<evidence type="ECO:0000256" key="6">
    <source>
        <dbReference type="PROSITE-ProRule" id="PRU10141"/>
    </source>
</evidence>
<dbReference type="PROSITE" id="PS00107">
    <property type="entry name" value="PROTEIN_KINASE_ATP"/>
    <property type="match status" value="1"/>
</dbReference>
<comment type="catalytic activity">
    <reaction evidence="7">
        <text>L-threonyl-[protein] + ATP = O-phospho-L-threonyl-[protein] + ADP + H(+)</text>
        <dbReference type="Rhea" id="RHEA:46608"/>
        <dbReference type="Rhea" id="RHEA-COMP:11060"/>
        <dbReference type="Rhea" id="RHEA-COMP:11605"/>
        <dbReference type="ChEBI" id="CHEBI:15378"/>
        <dbReference type="ChEBI" id="CHEBI:30013"/>
        <dbReference type="ChEBI" id="CHEBI:30616"/>
        <dbReference type="ChEBI" id="CHEBI:61977"/>
        <dbReference type="ChEBI" id="CHEBI:456216"/>
        <dbReference type="EC" id="2.7.11.1"/>
    </reaction>
</comment>
<keyword evidence="5 6" id="KW-0067">ATP-binding</keyword>
<dbReference type="InterPro" id="IPR008271">
    <property type="entry name" value="Ser/Thr_kinase_AS"/>
</dbReference>
<evidence type="ECO:0000256" key="5">
    <source>
        <dbReference type="ARBA" id="ARBA00022840"/>
    </source>
</evidence>
<evidence type="ECO:0000259" key="10">
    <source>
        <dbReference type="PROSITE" id="PS50011"/>
    </source>
</evidence>
<dbReference type="InterPro" id="IPR000719">
    <property type="entry name" value="Prot_kinase_dom"/>
</dbReference>
<gene>
    <name evidence="11" type="ORF">PCOR1329_LOCUS25830</name>
</gene>
<evidence type="ECO:0000256" key="4">
    <source>
        <dbReference type="ARBA" id="ARBA00022777"/>
    </source>
</evidence>
<evidence type="ECO:0000256" key="3">
    <source>
        <dbReference type="ARBA" id="ARBA00022741"/>
    </source>
</evidence>
<dbReference type="CDD" id="cd14007">
    <property type="entry name" value="STKc_Aurora"/>
    <property type="match status" value="1"/>
</dbReference>
<dbReference type="InterPro" id="IPR030616">
    <property type="entry name" value="Aur-like"/>
</dbReference>
<keyword evidence="2 7" id="KW-0808">Transferase</keyword>
<dbReference type="SUPFAM" id="SSF56112">
    <property type="entry name" value="Protein kinase-like (PK-like)"/>
    <property type="match status" value="1"/>
</dbReference>
<evidence type="ECO:0000313" key="11">
    <source>
        <dbReference type="EMBL" id="CAK0825787.1"/>
    </source>
</evidence>
<protein>
    <recommendedName>
        <fullName evidence="7">Aurora kinase</fullName>
        <ecNumber evidence="7">2.7.11.1</ecNumber>
    </recommendedName>
</protein>
<evidence type="ECO:0000256" key="7">
    <source>
        <dbReference type="RuleBase" id="RU367134"/>
    </source>
</evidence>
<keyword evidence="12" id="KW-1185">Reference proteome</keyword>
<feature type="non-terminal residue" evidence="11">
    <location>
        <position position="589"/>
    </location>
</feature>
<keyword evidence="9" id="KW-0732">Signal</keyword>
<feature type="binding site" evidence="6">
    <location>
        <position position="305"/>
    </location>
    <ligand>
        <name>ATP</name>
        <dbReference type="ChEBI" id="CHEBI:30616"/>
    </ligand>
</feature>
<dbReference type="Pfam" id="PF00069">
    <property type="entry name" value="Pkinase"/>
    <property type="match status" value="1"/>
</dbReference>
<evidence type="ECO:0000256" key="1">
    <source>
        <dbReference type="ARBA" id="ARBA00022527"/>
    </source>
</evidence>
<dbReference type="PANTHER" id="PTHR24350">
    <property type="entry name" value="SERINE/THREONINE-PROTEIN KINASE IAL-RELATED"/>
    <property type="match status" value="1"/>
</dbReference>
<feature type="chain" id="PRO_5046334596" description="Aurora kinase" evidence="9">
    <location>
        <begin position="27"/>
        <end position="589"/>
    </location>
</feature>
<dbReference type="PROSITE" id="PS00108">
    <property type="entry name" value="PROTEIN_KINASE_ST"/>
    <property type="match status" value="1"/>
</dbReference>
<dbReference type="Proteomes" id="UP001189429">
    <property type="component" value="Unassembled WGS sequence"/>
</dbReference>
<dbReference type="SMART" id="SM00220">
    <property type="entry name" value="S_TKc"/>
    <property type="match status" value="1"/>
</dbReference>
<evidence type="ECO:0000256" key="8">
    <source>
        <dbReference type="SAM" id="MobiDB-lite"/>
    </source>
</evidence>
<keyword evidence="3 6" id="KW-0547">Nucleotide-binding</keyword>
<comment type="catalytic activity">
    <reaction evidence="7">
        <text>L-seryl-[protein] + ATP = O-phospho-L-seryl-[protein] + ADP + H(+)</text>
        <dbReference type="Rhea" id="RHEA:17989"/>
        <dbReference type="Rhea" id="RHEA-COMP:9863"/>
        <dbReference type="Rhea" id="RHEA-COMP:11604"/>
        <dbReference type="ChEBI" id="CHEBI:15378"/>
        <dbReference type="ChEBI" id="CHEBI:29999"/>
        <dbReference type="ChEBI" id="CHEBI:30616"/>
        <dbReference type="ChEBI" id="CHEBI:83421"/>
        <dbReference type="ChEBI" id="CHEBI:456216"/>
        <dbReference type="EC" id="2.7.11.1"/>
    </reaction>
</comment>
<proteinExistence type="inferred from homology"/>
<dbReference type="PROSITE" id="PS50011">
    <property type="entry name" value="PROTEIN_KINASE_DOM"/>
    <property type="match status" value="1"/>
</dbReference>
<dbReference type="EMBL" id="CAUYUJ010009080">
    <property type="protein sequence ID" value="CAK0825787.1"/>
    <property type="molecule type" value="Genomic_DNA"/>
</dbReference>
<comment type="caution">
    <text evidence="11">The sequence shown here is derived from an EMBL/GenBank/DDBJ whole genome shotgun (WGS) entry which is preliminary data.</text>
</comment>
<feature type="region of interest" description="Disordered" evidence="8">
    <location>
        <begin position="544"/>
        <end position="589"/>
    </location>
</feature>
<feature type="region of interest" description="Disordered" evidence="8">
    <location>
        <begin position="210"/>
        <end position="258"/>
    </location>
</feature>
<comment type="similarity">
    <text evidence="7">Belongs to the protein kinase superfamily. Ser/Thr protein kinase family. Aurora subfamily.</text>
</comment>
<evidence type="ECO:0000256" key="9">
    <source>
        <dbReference type="SAM" id="SignalP"/>
    </source>
</evidence>
<accession>A0ABN9S223</accession>
<sequence length="589" mass="63130">MPRQCGELAAHCVFAFFLAGLAGVASDNATFLASAFAVSSDMRNLSPLLSSTVFLRMGTLMPFVAVTNVTAKFGFSFAVHTPTNQKGSRADPAGSELTERGSRRENWHCALCNKRARGGRGLSPPLPVRGGKVVAAPRVEGGAAAGAAGPSRVHQLSCSAVTPGNAIPEEYAAARAVSLQPPQEAFRVTEPALGGTALLSAQRAQRSALPVGSTAGLDGDAVARGNSASTAATAPSRSPSSSMSSTAEAPDGKKRPSVTKLLKRYKKEDFVTLGESLGNGSYGSVTKVKHAATGEIFAMKAIPKKKVTEHQMNAYLFREVSTQFRMDHPNIIKLFYWFEDASYVSLLLEYADGGSLFSVMRKRQRVPEPEAARLFLDVSAALHYLHRKGIVHRDLKPENILMVGGTDSGRGAVAKLADFGWCGELKKDGEQRNTFCGTWDYLSPEMVENEPHGPAVDVWAMGVLLYEMLCGRPPFTDPNQKKAMDRITQVDLRFGESTPVLAMDLMRGLLKREPDARLTLEDAIRQPWVRQFIPDAQIDGRSSIEVAGSLPDRPCRPSTGPPSIAEAPPPAAPEPSPGTTVDAAQDAEQ</sequence>
<feature type="compositionally biased region" description="Pro residues" evidence="8">
    <location>
        <begin position="567"/>
        <end position="576"/>
    </location>
</feature>
<keyword evidence="4 7" id="KW-0418">Kinase</keyword>
<dbReference type="EC" id="2.7.11.1" evidence="7"/>